<comment type="caution">
    <text evidence="2">The sequence shown here is derived from an EMBL/GenBank/DDBJ whole genome shotgun (WGS) entry which is preliminary data.</text>
</comment>
<evidence type="ECO:0000256" key="1">
    <source>
        <dbReference type="SAM" id="MobiDB-lite"/>
    </source>
</evidence>
<protein>
    <submittedName>
        <fullName evidence="2">Uncharacterized protein</fullName>
    </submittedName>
</protein>
<sequence>MSESDNHFIDNNIYYPSTSTETSPMSNEDIIAQKILKRVEIAKMTRQLKDKLFKAGLKVRDQNGNNNNNDNDLDNNTNNTTNNTNSNSNSDSNFNSITNINNEQSNFLFYSNNSSPVSSPSKSLSEDVTNNITATAISNIQNSKLLTPTRNNRLSFENSNLSFTAITPLISPLKRKNSSIYRSTTFSRNLLYDNNYDDELASPVKRINTSNFQLNNNINNNNNNNNISPYSNGNSTSPYQLNRGFSIPTPTSQSINNQSHQHHHQHNTHLRSKKINQRSNNPKTPPTETIDIFRENTNLTMNKSKQEINIININNHSTYSNNAPLQSQLLSTPKSSTIKTRDFSTPNKNGNNSDDMGADLLLYLSNSPARNYHTNSVLNKQNIENIEHESEHEIEHDNDNENDKLTNGTSVSKIKNSKERIINIPTTPKHISSNNTINLNIESTPLRNQLPSQFFLSPNNNNNNNNNINSFMQPLLGTPIGINNKSLNNNNNKNLINRTPGFSMSDYINFTPSPRISRTPVDYNHIMYSKPVINYSKELNSITNTVREDEE</sequence>
<dbReference type="Proteomes" id="UP001378960">
    <property type="component" value="Unassembled WGS sequence"/>
</dbReference>
<feature type="region of interest" description="Disordered" evidence="1">
    <location>
        <begin position="217"/>
        <end position="289"/>
    </location>
</feature>
<feature type="region of interest" description="Disordered" evidence="1">
    <location>
        <begin position="389"/>
        <end position="409"/>
    </location>
</feature>
<accession>A0AAV5R1S4</accession>
<organism evidence="2 3">
    <name type="scientific">Pichia kluyveri</name>
    <name type="common">Yeast</name>
    <dbReference type="NCBI Taxonomy" id="36015"/>
    <lineage>
        <taxon>Eukaryota</taxon>
        <taxon>Fungi</taxon>
        <taxon>Dikarya</taxon>
        <taxon>Ascomycota</taxon>
        <taxon>Saccharomycotina</taxon>
        <taxon>Pichiomycetes</taxon>
        <taxon>Pichiales</taxon>
        <taxon>Pichiaceae</taxon>
        <taxon>Pichia</taxon>
    </lineage>
</organism>
<keyword evidence="3" id="KW-1185">Reference proteome</keyword>
<feature type="compositionally biased region" description="Polar residues" evidence="1">
    <location>
        <begin position="14"/>
        <end position="24"/>
    </location>
</feature>
<feature type="region of interest" description="Disordered" evidence="1">
    <location>
        <begin position="59"/>
        <end position="97"/>
    </location>
</feature>
<evidence type="ECO:0000313" key="3">
    <source>
        <dbReference type="Proteomes" id="UP001378960"/>
    </source>
</evidence>
<proteinExistence type="predicted"/>
<gene>
    <name evidence="2" type="ORF">DAPK24_011510</name>
</gene>
<feature type="compositionally biased region" description="Basic and acidic residues" evidence="1">
    <location>
        <begin position="389"/>
        <end position="404"/>
    </location>
</feature>
<feature type="region of interest" description="Disordered" evidence="1">
    <location>
        <begin position="332"/>
        <end position="354"/>
    </location>
</feature>
<reference evidence="2 3" key="1">
    <citation type="journal article" date="2023" name="Elife">
        <title>Identification of key yeast species and microbe-microbe interactions impacting larval growth of Drosophila in the wild.</title>
        <authorList>
            <person name="Mure A."/>
            <person name="Sugiura Y."/>
            <person name="Maeda R."/>
            <person name="Honda K."/>
            <person name="Sakurai N."/>
            <person name="Takahashi Y."/>
            <person name="Watada M."/>
            <person name="Katoh T."/>
            <person name="Gotoh A."/>
            <person name="Gotoh Y."/>
            <person name="Taniguchi I."/>
            <person name="Nakamura K."/>
            <person name="Hayashi T."/>
            <person name="Katayama T."/>
            <person name="Uemura T."/>
            <person name="Hattori Y."/>
        </authorList>
    </citation>
    <scope>NUCLEOTIDE SEQUENCE [LARGE SCALE GENOMIC DNA]</scope>
    <source>
        <strain evidence="2 3">PK-24</strain>
    </source>
</reference>
<evidence type="ECO:0000313" key="2">
    <source>
        <dbReference type="EMBL" id="GMM44576.1"/>
    </source>
</evidence>
<feature type="compositionally biased region" description="Basic residues" evidence="1">
    <location>
        <begin position="260"/>
        <end position="276"/>
    </location>
</feature>
<name>A0AAV5R1S4_PICKL</name>
<feature type="compositionally biased region" description="Low complexity" evidence="1">
    <location>
        <begin position="217"/>
        <end position="235"/>
    </location>
</feature>
<feature type="region of interest" description="Disordered" evidence="1">
    <location>
        <begin position="1"/>
        <end position="24"/>
    </location>
</feature>
<feature type="compositionally biased region" description="Low complexity" evidence="1">
    <location>
        <begin position="62"/>
        <end position="97"/>
    </location>
</feature>
<dbReference type="AlphaFoldDB" id="A0AAV5R1S4"/>
<dbReference type="EMBL" id="BTGB01000001">
    <property type="protein sequence ID" value="GMM44576.1"/>
    <property type="molecule type" value="Genomic_DNA"/>
</dbReference>